<dbReference type="GO" id="GO:0016791">
    <property type="term" value="F:phosphatase activity"/>
    <property type="evidence" value="ECO:0007669"/>
    <property type="project" value="TreeGrafter"/>
</dbReference>
<accession>A0A521FSX9</accession>
<dbReference type="PRINTS" id="PR00114">
    <property type="entry name" value="STPHPHTASE"/>
</dbReference>
<proteinExistence type="predicted"/>
<evidence type="ECO:0000313" key="2">
    <source>
        <dbReference type="EMBL" id="SMO98601.1"/>
    </source>
</evidence>
<dbReference type="AlphaFoldDB" id="A0A521FSX9"/>
<dbReference type="Proteomes" id="UP000320300">
    <property type="component" value="Unassembled WGS sequence"/>
</dbReference>
<dbReference type="InterPro" id="IPR050126">
    <property type="entry name" value="Ap4A_hydrolase"/>
</dbReference>
<dbReference type="OrthoDB" id="9808081at2"/>
<evidence type="ECO:0000259" key="1">
    <source>
        <dbReference type="Pfam" id="PF00149"/>
    </source>
</evidence>
<keyword evidence="3" id="KW-1185">Reference proteome</keyword>
<dbReference type="GO" id="GO:0008803">
    <property type="term" value="F:bis(5'-nucleosyl)-tetraphosphatase (symmetrical) activity"/>
    <property type="evidence" value="ECO:0007669"/>
    <property type="project" value="TreeGrafter"/>
</dbReference>
<gene>
    <name evidence="2" type="ORF">SAMN06265348_11729</name>
</gene>
<dbReference type="Gene3D" id="3.60.21.10">
    <property type="match status" value="1"/>
</dbReference>
<dbReference type="EMBL" id="FXTN01000017">
    <property type="protein sequence ID" value="SMO98601.1"/>
    <property type="molecule type" value="Genomic_DNA"/>
</dbReference>
<dbReference type="GO" id="GO:0110154">
    <property type="term" value="P:RNA decapping"/>
    <property type="evidence" value="ECO:0007669"/>
    <property type="project" value="TreeGrafter"/>
</dbReference>
<feature type="domain" description="Calcineurin-like phosphoesterase" evidence="1">
    <location>
        <begin position="4"/>
        <end position="151"/>
    </location>
</feature>
<dbReference type="RefSeq" id="WP_142531064.1">
    <property type="nucleotide sequence ID" value="NZ_CBCSJO010000016.1"/>
</dbReference>
<dbReference type="SUPFAM" id="SSF56300">
    <property type="entry name" value="Metallo-dependent phosphatases"/>
    <property type="match status" value="1"/>
</dbReference>
<dbReference type="PANTHER" id="PTHR42850:SF4">
    <property type="entry name" value="ZINC-DEPENDENT ENDOPOLYPHOSPHATASE"/>
    <property type="match status" value="1"/>
</dbReference>
<name>A0A521FSX9_9SPHI</name>
<dbReference type="InterPro" id="IPR029052">
    <property type="entry name" value="Metallo-depent_PP-like"/>
</dbReference>
<dbReference type="InterPro" id="IPR006186">
    <property type="entry name" value="Ser/Thr-sp_prot-phosphatase"/>
</dbReference>
<sequence>MKQRIIVIGDIHGGLRALRQLLERIHPEKDDRFIFLGDYVDGWSQSAGVIDFLIGFEKLYDCIFVIGNHDVWCEEWLRGGKPSDVWLANGGKETIEGYAEMSADEKQLHREFFQRMRNFHIDNQNRLFIHAGFTSSGGPFKDMDVLSFWTDRSLWDMAAKKEKLSAIDQMRLAERLGLFNEIFIGHTPTLHYDFETPMKRLNIINLDTGAGFNGRLSGMDIDTQAYWQSDPVQDLYPEEKGRTMEKKKSKLANFFQRLIA</sequence>
<dbReference type="PANTHER" id="PTHR42850">
    <property type="entry name" value="METALLOPHOSPHOESTERASE"/>
    <property type="match status" value="1"/>
</dbReference>
<dbReference type="Pfam" id="PF00149">
    <property type="entry name" value="Metallophos"/>
    <property type="match status" value="1"/>
</dbReference>
<protein>
    <submittedName>
        <fullName evidence="2">Serine/threonine protein phosphatase 1</fullName>
    </submittedName>
</protein>
<organism evidence="2 3">
    <name type="scientific">Pedobacter westerhofensis</name>
    <dbReference type="NCBI Taxonomy" id="425512"/>
    <lineage>
        <taxon>Bacteria</taxon>
        <taxon>Pseudomonadati</taxon>
        <taxon>Bacteroidota</taxon>
        <taxon>Sphingobacteriia</taxon>
        <taxon>Sphingobacteriales</taxon>
        <taxon>Sphingobacteriaceae</taxon>
        <taxon>Pedobacter</taxon>
    </lineage>
</organism>
<dbReference type="InterPro" id="IPR004843">
    <property type="entry name" value="Calcineurin-like_PHP"/>
</dbReference>
<evidence type="ECO:0000313" key="3">
    <source>
        <dbReference type="Proteomes" id="UP000320300"/>
    </source>
</evidence>
<dbReference type="GO" id="GO:0005737">
    <property type="term" value="C:cytoplasm"/>
    <property type="evidence" value="ECO:0007669"/>
    <property type="project" value="TreeGrafter"/>
</dbReference>
<reference evidence="2 3" key="1">
    <citation type="submission" date="2017-05" db="EMBL/GenBank/DDBJ databases">
        <authorList>
            <person name="Varghese N."/>
            <person name="Submissions S."/>
        </authorList>
    </citation>
    <scope>NUCLEOTIDE SEQUENCE [LARGE SCALE GENOMIC DNA]</scope>
    <source>
        <strain evidence="2 3">DSM 19036</strain>
    </source>
</reference>